<dbReference type="PANTHER" id="PTHR11941:SF173">
    <property type="entry name" value="3-HYDROXYBUTYRYL-COA DEHYDRATASE-LIKE PROTEIN, MITOCHONDRIAL"/>
    <property type="match status" value="1"/>
</dbReference>
<evidence type="ECO:0000313" key="4">
    <source>
        <dbReference type="Proteomes" id="UP001165160"/>
    </source>
</evidence>
<dbReference type="PROSITE" id="PS00166">
    <property type="entry name" value="ENOYL_COA_HYDRATASE"/>
    <property type="match status" value="1"/>
</dbReference>
<organism evidence="3 4">
    <name type="scientific">Triparma verrucosa</name>
    <dbReference type="NCBI Taxonomy" id="1606542"/>
    <lineage>
        <taxon>Eukaryota</taxon>
        <taxon>Sar</taxon>
        <taxon>Stramenopiles</taxon>
        <taxon>Ochrophyta</taxon>
        <taxon>Bolidophyceae</taxon>
        <taxon>Parmales</taxon>
        <taxon>Triparmaceae</taxon>
        <taxon>Triparma</taxon>
    </lineage>
</organism>
<dbReference type="InterPro" id="IPR029045">
    <property type="entry name" value="ClpP/crotonase-like_dom_sf"/>
</dbReference>
<name>A0A9W7BVA1_9STRA</name>
<dbReference type="Gene3D" id="3.90.226.10">
    <property type="entry name" value="2-enoyl-CoA Hydratase, Chain A, domain 1"/>
    <property type="match status" value="1"/>
</dbReference>
<accession>A0A9W7BVA1</accession>
<comment type="similarity">
    <text evidence="1 2">Belongs to the enoyl-CoA hydratase/isomerase family.</text>
</comment>
<comment type="caution">
    <text evidence="3">The sequence shown here is derived from an EMBL/GenBank/DDBJ whole genome shotgun (WGS) entry which is preliminary data.</text>
</comment>
<evidence type="ECO:0000256" key="1">
    <source>
        <dbReference type="ARBA" id="ARBA00005254"/>
    </source>
</evidence>
<dbReference type="SUPFAM" id="SSF52096">
    <property type="entry name" value="ClpP/crotonase"/>
    <property type="match status" value="1"/>
</dbReference>
<sequence length="301" mass="32715">MNPLVTFKVLHNRIGVITLNHPKSLNALTFTMGYEFKNLILRLNHELTSPPTEVDAIVHETSPPFPNLSPDTVPLPENTKDINALILTGSGRAFSAGGSLPFLYSRTSTPPHINSSTMYNFYTNFLSLRSLPVPTISAINGPAIGAGACVTLATDYRITKPSTKIGFNFTRLGIHPGMGGSHYLPRLIGHGPASRVLLSGATYSGDEAKELGIVDDLIDVDTDEAFMSSAIDIASSFSSNSPVATRGVTRTLRMSMDEGLEASLRREADQQALNYAREDWKEGLDAVVEKRSPQFSPYFNK</sequence>
<dbReference type="CDD" id="cd06558">
    <property type="entry name" value="crotonase-like"/>
    <property type="match status" value="1"/>
</dbReference>
<dbReference type="EMBL" id="BRXX01000212">
    <property type="protein sequence ID" value="GMH98126.1"/>
    <property type="molecule type" value="Genomic_DNA"/>
</dbReference>
<keyword evidence="4" id="KW-1185">Reference proteome</keyword>
<dbReference type="PANTHER" id="PTHR11941">
    <property type="entry name" value="ENOYL-COA HYDRATASE-RELATED"/>
    <property type="match status" value="1"/>
</dbReference>
<dbReference type="InterPro" id="IPR001753">
    <property type="entry name" value="Enoyl-CoA_hydra/iso"/>
</dbReference>
<evidence type="ECO:0000313" key="3">
    <source>
        <dbReference type="EMBL" id="GMH98126.1"/>
    </source>
</evidence>
<dbReference type="GO" id="GO:0003824">
    <property type="term" value="F:catalytic activity"/>
    <property type="evidence" value="ECO:0007669"/>
    <property type="project" value="InterPro"/>
</dbReference>
<proteinExistence type="inferred from homology"/>
<dbReference type="AlphaFoldDB" id="A0A9W7BVA1"/>
<reference evidence="4" key="1">
    <citation type="journal article" date="2023" name="Commun. Biol.">
        <title>Genome analysis of Parmales, the sister group of diatoms, reveals the evolutionary specialization of diatoms from phago-mixotrophs to photoautotrophs.</title>
        <authorList>
            <person name="Ban H."/>
            <person name="Sato S."/>
            <person name="Yoshikawa S."/>
            <person name="Yamada K."/>
            <person name="Nakamura Y."/>
            <person name="Ichinomiya M."/>
            <person name="Sato N."/>
            <person name="Blanc-Mathieu R."/>
            <person name="Endo H."/>
            <person name="Kuwata A."/>
            <person name="Ogata H."/>
        </authorList>
    </citation>
    <scope>NUCLEOTIDE SEQUENCE [LARGE SCALE GENOMIC DNA]</scope>
    <source>
        <strain evidence="4">NIES 3699</strain>
    </source>
</reference>
<dbReference type="InterPro" id="IPR018376">
    <property type="entry name" value="Enoyl-CoA_hyd/isom_CS"/>
</dbReference>
<evidence type="ECO:0008006" key="5">
    <source>
        <dbReference type="Google" id="ProtNLM"/>
    </source>
</evidence>
<dbReference type="Pfam" id="PF00378">
    <property type="entry name" value="ECH_1"/>
    <property type="match status" value="1"/>
</dbReference>
<dbReference type="GO" id="GO:0006635">
    <property type="term" value="P:fatty acid beta-oxidation"/>
    <property type="evidence" value="ECO:0007669"/>
    <property type="project" value="TreeGrafter"/>
</dbReference>
<dbReference type="GO" id="GO:0005739">
    <property type="term" value="C:mitochondrion"/>
    <property type="evidence" value="ECO:0007669"/>
    <property type="project" value="TreeGrafter"/>
</dbReference>
<dbReference type="Proteomes" id="UP001165160">
    <property type="component" value="Unassembled WGS sequence"/>
</dbReference>
<evidence type="ECO:0000256" key="2">
    <source>
        <dbReference type="RuleBase" id="RU003707"/>
    </source>
</evidence>
<gene>
    <name evidence="3" type="ORF">TrVE_jg1176</name>
</gene>
<protein>
    <recommendedName>
        <fullName evidence="5">Enoyl-CoA hydratase</fullName>
    </recommendedName>
</protein>